<keyword evidence="2" id="KW-1185">Reference proteome</keyword>
<proteinExistence type="predicted"/>
<protein>
    <submittedName>
        <fullName evidence="1">Uncharacterized protein</fullName>
    </submittedName>
</protein>
<sequence>MNERFDGSKNRYFRKHTNKHTDISLASSGDDDCRYGDRCQADGQNKKKQRRNTTIMHVHVGRKKRHAVQPSVRCCLPANGTSPKYSSTLSVDMLLSDRDTLDNDPLLASREPLAGNCNKSSSVSVSMSRDRRLYTCTISKT</sequence>
<dbReference type="AlphaFoldDB" id="A0A2A3EQE8"/>
<organism evidence="1 2">
    <name type="scientific">Apis cerana cerana</name>
    <name type="common">Oriental honeybee</name>
    <dbReference type="NCBI Taxonomy" id="94128"/>
    <lineage>
        <taxon>Eukaryota</taxon>
        <taxon>Metazoa</taxon>
        <taxon>Ecdysozoa</taxon>
        <taxon>Arthropoda</taxon>
        <taxon>Hexapoda</taxon>
        <taxon>Insecta</taxon>
        <taxon>Pterygota</taxon>
        <taxon>Neoptera</taxon>
        <taxon>Endopterygota</taxon>
        <taxon>Hymenoptera</taxon>
        <taxon>Apocrita</taxon>
        <taxon>Aculeata</taxon>
        <taxon>Apoidea</taxon>
        <taxon>Anthophila</taxon>
        <taxon>Apidae</taxon>
        <taxon>Apis</taxon>
    </lineage>
</organism>
<evidence type="ECO:0000313" key="1">
    <source>
        <dbReference type="EMBL" id="PBC33492.1"/>
    </source>
</evidence>
<reference evidence="1 2" key="1">
    <citation type="submission" date="2014-07" db="EMBL/GenBank/DDBJ databases">
        <title>Genomic and transcriptomic analysis on Apis cerana provide comprehensive insights into honey bee biology.</title>
        <authorList>
            <person name="Diao Q."/>
            <person name="Sun L."/>
            <person name="Zheng H."/>
            <person name="Zheng H."/>
            <person name="Xu S."/>
            <person name="Wang S."/>
            <person name="Zeng Z."/>
            <person name="Hu F."/>
            <person name="Su S."/>
            <person name="Wu J."/>
        </authorList>
    </citation>
    <scope>NUCLEOTIDE SEQUENCE [LARGE SCALE GENOMIC DNA]</scope>
    <source>
        <tissue evidence="1">Pupae without intestine</tissue>
    </source>
</reference>
<accession>A0A2A3EQE8</accession>
<evidence type="ECO:0000313" key="2">
    <source>
        <dbReference type="Proteomes" id="UP000242457"/>
    </source>
</evidence>
<dbReference type="Proteomes" id="UP000242457">
    <property type="component" value="Unassembled WGS sequence"/>
</dbReference>
<dbReference type="EMBL" id="KZ288202">
    <property type="protein sequence ID" value="PBC33492.1"/>
    <property type="molecule type" value="Genomic_DNA"/>
</dbReference>
<gene>
    <name evidence="1" type="ORF">APICC_08540</name>
</gene>
<name>A0A2A3EQE8_APICC</name>